<dbReference type="Proteomes" id="UP000035682">
    <property type="component" value="Unplaced"/>
</dbReference>
<evidence type="ECO:0000259" key="2">
    <source>
        <dbReference type="Pfam" id="PF15508"/>
    </source>
</evidence>
<dbReference type="OrthoDB" id="5273684at2759"/>
<reference evidence="5" key="2">
    <citation type="submission" date="2020-12" db="UniProtKB">
        <authorList>
            <consortium name="WormBaseParasite"/>
        </authorList>
    </citation>
    <scope>IDENTIFICATION</scope>
</reference>
<dbReference type="GeneID" id="36380724"/>
<dbReference type="WormBase" id="SRAE_2000301200">
    <property type="protein sequence ID" value="SRP05114"/>
    <property type="gene ID" value="WBGene00263231"/>
</dbReference>
<keyword evidence="1" id="KW-0472">Membrane</keyword>
<dbReference type="Pfam" id="PF15508">
    <property type="entry name" value="NAAA-beta"/>
    <property type="match status" value="1"/>
</dbReference>
<dbReference type="PANTHER" id="PTHR28583:SF4">
    <property type="entry name" value="N-ACYLETHANOLAMINE-HYDROLYZING ACID AMIDASE"/>
    <property type="match status" value="1"/>
</dbReference>
<keyword evidence="4" id="KW-1185">Reference proteome</keyword>
<dbReference type="WBParaSite" id="SRAE_2000301200.1">
    <property type="protein sequence ID" value="SRAE_2000301200.1"/>
    <property type="gene ID" value="WBGene00263231"/>
</dbReference>
<feature type="domain" description="Acid ceramidase N-terminal" evidence="2">
    <location>
        <begin position="23"/>
        <end position="59"/>
    </location>
</feature>
<dbReference type="AlphaFoldDB" id="A0A090MZ57"/>
<sequence>MKYFYNLFIYYIIFNCLFINGLKIYNISLETKPRDRWVAIVNDYKDEIINLIKKTSKVILPVIFPSSSLELDSKVNDNVHFNLIELLIFSKLPFRYREEIYGIAHHLNTTVGEILILNIFYDLIASENMNKLIPFVSSSIILHDNKTFIYHGYKINYLFKDLIKNMTFIVNFYQNGNILFTSHHYGGFIGIVNGVKINKFTISLNSRCKGNYLDNIKFILYHQFNSIPLTIRATLEFENTFEDAMLVLSETPYVAPASITITGTKCQQGIIVTTDRYKTLSIRYINETIDNFILSNEEENSSQTKIILSEINYQMMNHSTKQNFGYILDRILKNNYTFNYNSSNIFQTIMSTNFPSYIYNYSRFIRQDD</sequence>
<dbReference type="OMA" id="RTHYPEY"/>
<evidence type="ECO:0000313" key="6">
    <source>
        <dbReference type="WormBase" id="SRAE_2000301200"/>
    </source>
</evidence>
<dbReference type="STRING" id="34506.A0A090MZ57"/>
<dbReference type="GO" id="GO:0016810">
    <property type="term" value="F:hydrolase activity, acting on carbon-nitrogen (but not peptide) bonds"/>
    <property type="evidence" value="ECO:0007669"/>
    <property type="project" value="TreeGrafter"/>
</dbReference>
<protein>
    <submittedName>
        <fullName evidence="3 5">N-acylethanolamine-hydrolyzing acid amidase</fullName>
    </submittedName>
</protein>
<proteinExistence type="predicted"/>
<evidence type="ECO:0000313" key="3">
    <source>
        <dbReference type="EMBL" id="CEF68354.1"/>
    </source>
</evidence>
<dbReference type="RefSeq" id="XP_024507554.1">
    <property type="nucleotide sequence ID" value="XM_024654155.1"/>
</dbReference>
<accession>A0A090MZ57</accession>
<keyword evidence="1" id="KW-0812">Transmembrane</keyword>
<reference evidence="3 4" key="1">
    <citation type="submission" date="2014-09" db="EMBL/GenBank/DDBJ databases">
        <authorList>
            <person name="Martin A.A."/>
        </authorList>
    </citation>
    <scope>NUCLEOTIDE SEQUENCE</scope>
    <source>
        <strain evidence="4">ED321</strain>
        <strain evidence="3">ED321 Heterogonic</strain>
    </source>
</reference>
<evidence type="ECO:0000313" key="5">
    <source>
        <dbReference type="WBParaSite" id="SRAE_2000301200.1"/>
    </source>
</evidence>
<dbReference type="InterPro" id="IPR029130">
    <property type="entry name" value="Acid_ceramidase_N"/>
</dbReference>
<dbReference type="PANTHER" id="PTHR28583">
    <property type="entry name" value="ACID AMIDASE"/>
    <property type="match status" value="1"/>
</dbReference>
<dbReference type="EMBL" id="LN609529">
    <property type="protein sequence ID" value="CEF68354.1"/>
    <property type="molecule type" value="Genomic_DNA"/>
</dbReference>
<keyword evidence="1" id="KW-1133">Transmembrane helix</keyword>
<evidence type="ECO:0000313" key="4">
    <source>
        <dbReference type="Proteomes" id="UP000035682"/>
    </source>
</evidence>
<name>A0A090MZ57_STRRB</name>
<dbReference type="CTD" id="36380724"/>
<organism evidence="3">
    <name type="scientific">Strongyloides ratti</name>
    <name type="common">Parasitic roundworm</name>
    <dbReference type="NCBI Taxonomy" id="34506"/>
    <lineage>
        <taxon>Eukaryota</taxon>
        <taxon>Metazoa</taxon>
        <taxon>Ecdysozoa</taxon>
        <taxon>Nematoda</taxon>
        <taxon>Chromadorea</taxon>
        <taxon>Rhabditida</taxon>
        <taxon>Tylenchina</taxon>
        <taxon>Panagrolaimomorpha</taxon>
        <taxon>Strongyloidoidea</taxon>
        <taxon>Strongyloididae</taxon>
        <taxon>Strongyloides</taxon>
    </lineage>
</organism>
<feature type="transmembrane region" description="Helical" evidence="1">
    <location>
        <begin position="7"/>
        <end position="25"/>
    </location>
</feature>
<gene>
    <name evidence="3 5 6" type="ORF">SRAE_2000301200</name>
</gene>
<evidence type="ECO:0000256" key="1">
    <source>
        <dbReference type="SAM" id="Phobius"/>
    </source>
</evidence>